<evidence type="ECO:0000256" key="1">
    <source>
        <dbReference type="SAM" id="MobiDB-lite"/>
    </source>
</evidence>
<evidence type="ECO:0000313" key="2">
    <source>
        <dbReference type="EMBL" id="KAK9695753.1"/>
    </source>
</evidence>
<accession>A0AAW1IZU3</accession>
<keyword evidence="3" id="KW-1185">Reference proteome</keyword>
<feature type="compositionally biased region" description="Basic and acidic residues" evidence="1">
    <location>
        <begin position="35"/>
        <end position="44"/>
    </location>
</feature>
<proteinExistence type="predicted"/>
<sequence>MRTNQIRCSRYHRLPGNAGVSMTKRHRRCGASDTSRSRSREAAPYHRTATALIISVIRISSGYRFVTVDGADSRCHCTVGNRTEDL</sequence>
<gene>
    <name evidence="2" type="ORF">QE152_g32369</name>
</gene>
<name>A0AAW1IZU3_POPJA</name>
<organism evidence="2 3">
    <name type="scientific">Popillia japonica</name>
    <name type="common">Japanese beetle</name>
    <dbReference type="NCBI Taxonomy" id="7064"/>
    <lineage>
        <taxon>Eukaryota</taxon>
        <taxon>Metazoa</taxon>
        <taxon>Ecdysozoa</taxon>
        <taxon>Arthropoda</taxon>
        <taxon>Hexapoda</taxon>
        <taxon>Insecta</taxon>
        <taxon>Pterygota</taxon>
        <taxon>Neoptera</taxon>
        <taxon>Endopterygota</taxon>
        <taxon>Coleoptera</taxon>
        <taxon>Polyphaga</taxon>
        <taxon>Scarabaeiformia</taxon>
        <taxon>Scarabaeidae</taxon>
        <taxon>Rutelinae</taxon>
        <taxon>Popillia</taxon>
    </lineage>
</organism>
<feature type="region of interest" description="Disordered" evidence="1">
    <location>
        <begin position="15"/>
        <end position="44"/>
    </location>
</feature>
<dbReference type="Proteomes" id="UP001458880">
    <property type="component" value="Unassembled WGS sequence"/>
</dbReference>
<protein>
    <submittedName>
        <fullName evidence="2">Uncharacterized protein</fullName>
    </submittedName>
</protein>
<dbReference type="EMBL" id="JASPKY010000471">
    <property type="protein sequence ID" value="KAK9695753.1"/>
    <property type="molecule type" value="Genomic_DNA"/>
</dbReference>
<comment type="caution">
    <text evidence="2">The sequence shown here is derived from an EMBL/GenBank/DDBJ whole genome shotgun (WGS) entry which is preliminary data.</text>
</comment>
<dbReference type="AlphaFoldDB" id="A0AAW1IZU3"/>
<evidence type="ECO:0000313" key="3">
    <source>
        <dbReference type="Proteomes" id="UP001458880"/>
    </source>
</evidence>
<reference evidence="2 3" key="1">
    <citation type="journal article" date="2024" name="BMC Genomics">
        <title>De novo assembly and annotation of Popillia japonica's genome with initial clues to its potential as an invasive pest.</title>
        <authorList>
            <person name="Cucini C."/>
            <person name="Boschi S."/>
            <person name="Funari R."/>
            <person name="Cardaioli E."/>
            <person name="Iannotti N."/>
            <person name="Marturano G."/>
            <person name="Paoli F."/>
            <person name="Bruttini M."/>
            <person name="Carapelli A."/>
            <person name="Frati F."/>
            <person name="Nardi F."/>
        </authorList>
    </citation>
    <scope>NUCLEOTIDE SEQUENCE [LARGE SCALE GENOMIC DNA]</scope>
    <source>
        <strain evidence="2">DMR45628</strain>
    </source>
</reference>